<evidence type="ECO:0000256" key="7">
    <source>
        <dbReference type="HAMAP-Rule" id="MF_01067"/>
    </source>
</evidence>
<dbReference type="InterPro" id="IPR009627">
    <property type="entry name" value="UPF0259"/>
</dbReference>
<dbReference type="eggNOG" id="ENOG502Z96Y">
    <property type="taxonomic scope" value="Bacteria"/>
</dbReference>
<protein>
    <recommendedName>
        <fullName evidence="7">UPF0259 membrane protein RIEPE_0293</fullName>
    </recommendedName>
</protein>
<dbReference type="KEGG" id="rip:RIEPE_0293"/>
<keyword evidence="3 7" id="KW-1003">Cell membrane</keyword>
<dbReference type="RefSeq" id="WP_013087842.1">
    <property type="nucleotide sequence ID" value="NC_014109.1"/>
</dbReference>
<feature type="transmembrane region" description="Helical" evidence="7">
    <location>
        <begin position="144"/>
        <end position="167"/>
    </location>
</feature>
<keyword evidence="6 7" id="KW-0472">Membrane</keyword>
<dbReference type="HAMAP" id="MF_01067">
    <property type="entry name" value="UPF0259"/>
    <property type="match status" value="1"/>
</dbReference>
<dbReference type="AlphaFoldDB" id="D4G888"/>
<keyword evidence="9" id="KW-1185">Reference proteome</keyword>
<evidence type="ECO:0000313" key="8">
    <source>
        <dbReference type="EMBL" id="ADD79863.1"/>
    </source>
</evidence>
<feature type="transmembrane region" description="Helical" evidence="7">
    <location>
        <begin position="228"/>
        <end position="247"/>
    </location>
</feature>
<organism evidence="8 9">
    <name type="scientific">Riesia pediculicola (strain USDA)</name>
    <dbReference type="NCBI Taxonomy" id="515618"/>
    <lineage>
        <taxon>Bacteria</taxon>
        <taxon>Pseudomonadati</taxon>
        <taxon>Pseudomonadota</taxon>
        <taxon>Gammaproteobacteria</taxon>
        <taxon>Enterobacterales</taxon>
        <taxon>Enterobacteriaceae</taxon>
        <taxon>Candidatus Riesia</taxon>
    </lineage>
</organism>
<evidence type="ECO:0000256" key="2">
    <source>
        <dbReference type="ARBA" id="ARBA00005633"/>
    </source>
</evidence>
<evidence type="ECO:0000313" key="9">
    <source>
        <dbReference type="Proteomes" id="UP000001700"/>
    </source>
</evidence>
<name>D4G888_RIEPU</name>
<comment type="subcellular location">
    <subcellularLocation>
        <location evidence="1 7">Cell inner membrane</location>
        <topology evidence="1 7">Multi-pass membrane protein</topology>
    </subcellularLocation>
</comment>
<dbReference type="Pfam" id="PF06790">
    <property type="entry name" value="UPF0259"/>
    <property type="match status" value="1"/>
</dbReference>
<reference evidence="8" key="1">
    <citation type="submission" date="2008-05" db="EMBL/GenBank/DDBJ databases">
        <title>Genome sequence of Riesia pediculicola USDA.</title>
        <authorList>
            <person name="Kirkness E.F."/>
        </authorList>
    </citation>
    <scope>NUCLEOTIDE SEQUENCE [LARGE SCALE GENOMIC DNA]</scope>
    <source>
        <strain evidence="8">USDA</strain>
    </source>
</reference>
<dbReference type="STRING" id="515618.RIEPE_0293"/>
<feature type="transmembrane region" description="Helical" evidence="7">
    <location>
        <begin position="20"/>
        <end position="41"/>
    </location>
</feature>
<dbReference type="HOGENOM" id="CLU_073287_0_0_6"/>
<dbReference type="Proteomes" id="UP000001700">
    <property type="component" value="Chromosome"/>
</dbReference>
<gene>
    <name evidence="8" type="ordered locus">RIEPE_0293</name>
</gene>
<evidence type="ECO:0000256" key="4">
    <source>
        <dbReference type="ARBA" id="ARBA00022692"/>
    </source>
</evidence>
<feature type="transmembrane region" description="Helical" evidence="7">
    <location>
        <begin position="83"/>
        <end position="104"/>
    </location>
</feature>
<dbReference type="OrthoDB" id="6454524at2"/>
<keyword evidence="7" id="KW-0997">Cell inner membrane</keyword>
<evidence type="ECO:0000256" key="1">
    <source>
        <dbReference type="ARBA" id="ARBA00004429"/>
    </source>
</evidence>
<accession>D4G888</accession>
<evidence type="ECO:0000256" key="5">
    <source>
        <dbReference type="ARBA" id="ARBA00022989"/>
    </source>
</evidence>
<feature type="transmembrane region" description="Helical" evidence="7">
    <location>
        <begin position="188"/>
        <end position="208"/>
    </location>
</feature>
<comment type="similarity">
    <text evidence="2 7">Belongs to the UPF0259 family.</text>
</comment>
<dbReference type="EMBL" id="CP001085">
    <property type="protein sequence ID" value="ADD79863.1"/>
    <property type="molecule type" value="Genomic_DNA"/>
</dbReference>
<keyword evidence="5 7" id="KW-1133">Transmembrane helix</keyword>
<dbReference type="GO" id="GO:0005886">
    <property type="term" value="C:plasma membrane"/>
    <property type="evidence" value="ECO:0007669"/>
    <property type="project" value="UniProtKB-SubCell"/>
</dbReference>
<proteinExistence type="inferred from homology"/>
<sequence>MPIRTSSIFEDSSNFLRNQFNDILLLSFFSAIVSVILYHFIVSAEEIDRIVNLAKEKNDIHSMIFWIQNLSRRDKLLIFKASLLSLITIVLGFTTLNSSLIIYLNEFNKRRFINSVQAIYLSLKTIPKMLILLILHILTVYFGLLFFIIPGVVVSIGFSFSPIILIVKEGIIPSKAILESWNISFRHFWKIVFILLIWTLFQVFLSIFSEKVLSFFNTFLKSLIHFTINNLFTSFVLIYFFRLYTLIYKNNLK</sequence>
<feature type="transmembrane region" description="Helical" evidence="7">
    <location>
        <begin position="116"/>
        <end position="138"/>
    </location>
</feature>
<evidence type="ECO:0000256" key="3">
    <source>
        <dbReference type="ARBA" id="ARBA00022475"/>
    </source>
</evidence>
<evidence type="ECO:0000256" key="6">
    <source>
        <dbReference type="ARBA" id="ARBA00023136"/>
    </source>
</evidence>
<keyword evidence="4 7" id="KW-0812">Transmembrane</keyword>